<reference evidence="8 9" key="1">
    <citation type="submission" date="2016-06" db="EMBL/GenBank/DDBJ databases">
        <title>Draft genome sequence of Flavobacterium succinicans strain DD5b.</title>
        <authorList>
            <person name="Poehlein A."/>
            <person name="Daniel R."/>
            <person name="Simeonova D.D."/>
        </authorList>
    </citation>
    <scope>NUCLEOTIDE SEQUENCE [LARGE SCALE GENOMIC DNA]</scope>
    <source>
        <strain evidence="8 9">DD5b</strain>
    </source>
</reference>
<comment type="similarity">
    <text evidence="2">Belongs to the outer membrane factor (OMF) (TC 1.B.17) family.</text>
</comment>
<evidence type="ECO:0000256" key="2">
    <source>
        <dbReference type="ARBA" id="ARBA00007613"/>
    </source>
</evidence>
<sequence>MNKIIFLLVALFFCCLTLLGQEQRWSLQQCIEAGKKTSIAIKIQQLDIKKVQKEHNSVGNQFLPAIFFTGNQSYNFGSSINPSTNGRESLNIQNDSFNLNAQMSLLDFKAFANAQKSKIAIELSKETLKVIENEYQLQILESFYQALFTQELLKIQEEQFKNAEFNLERVKKEVAIGAKSKSDWYDMQLSFAQEEKRIVETKQLLGFQKKQLFQLINTENSAIEAVVLSDIMQTTLNQKMTIDNNPKLRYAKLNYKSSLADAKLERANNLPSLISFYGFSTFYFKTLNQLNGQTIDFAKQIKDNKNQQLGIQLNVPVFNGFRASKRFSAMKIEAEKTKLLIEQETLKVKNQIELEHQNKQNYIKLSAKLQEMKGFAEASFRSSQAKFSSGIIDAVVFSSVKNQWLATAYDLLKNQLLVKYVDQKITLLKGEMY</sequence>
<evidence type="ECO:0000256" key="5">
    <source>
        <dbReference type="ARBA" id="ARBA00022692"/>
    </source>
</evidence>
<dbReference type="Gene3D" id="1.20.1600.10">
    <property type="entry name" value="Outer membrane efflux proteins (OEP)"/>
    <property type="match status" value="1"/>
</dbReference>
<dbReference type="PATRIC" id="fig|29536.5.peg.1713"/>
<dbReference type="Pfam" id="PF02321">
    <property type="entry name" value="OEP"/>
    <property type="match status" value="2"/>
</dbReference>
<dbReference type="OrthoDB" id="9811587at2"/>
<name>A0A199XR95_9FLAO</name>
<evidence type="ECO:0000313" key="8">
    <source>
        <dbReference type="EMBL" id="OAZ03942.1"/>
    </source>
</evidence>
<evidence type="ECO:0000256" key="6">
    <source>
        <dbReference type="ARBA" id="ARBA00023136"/>
    </source>
</evidence>
<comment type="caution">
    <text evidence="8">The sequence shown here is derived from an EMBL/GenBank/DDBJ whole genome shotgun (WGS) entry which is preliminary data.</text>
</comment>
<dbReference type="PANTHER" id="PTHR30026">
    <property type="entry name" value="OUTER MEMBRANE PROTEIN TOLC"/>
    <property type="match status" value="1"/>
</dbReference>
<dbReference type="EMBL" id="JMTM01000046">
    <property type="protein sequence ID" value="OAZ03942.1"/>
    <property type="molecule type" value="Genomic_DNA"/>
</dbReference>
<dbReference type="SUPFAM" id="SSF56954">
    <property type="entry name" value="Outer membrane efflux proteins (OEP)"/>
    <property type="match status" value="1"/>
</dbReference>
<proteinExistence type="inferred from homology"/>
<dbReference type="Proteomes" id="UP000093807">
    <property type="component" value="Unassembled WGS sequence"/>
</dbReference>
<dbReference type="AlphaFoldDB" id="A0A199XR95"/>
<dbReference type="InterPro" id="IPR003423">
    <property type="entry name" value="OMP_efflux"/>
</dbReference>
<dbReference type="GO" id="GO:0015562">
    <property type="term" value="F:efflux transmembrane transporter activity"/>
    <property type="evidence" value="ECO:0007669"/>
    <property type="project" value="InterPro"/>
</dbReference>
<evidence type="ECO:0000256" key="7">
    <source>
        <dbReference type="ARBA" id="ARBA00023237"/>
    </source>
</evidence>
<keyword evidence="5" id="KW-0812">Transmembrane</keyword>
<keyword evidence="9" id="KW-1185">Reference proteome</keyword>
<keyword evidence="7" id="KW-0998">Cell outer membrane</keyword>
<evidence type="ECO:0000256" key="3">
    <source>
        <dbReference type="ARBA" id="ARBA00022448"/>
    </source>
</evidence>
<protein>
    <submittedName>
        <fullName evidence="8">Outer membrane efflux protein</fullName>
    </submittedName>
</protein>
<comment type="subcellular location">
    <subcellularLocation>
        <location evidence="1">Cell outer membrane</location>
    </subcellularLocation>
</comment>
<dbReference type="GO" id="GO:1990281">
    <property type="term" value="C:efflux pump complex"/>
    <property type="evidence" value="ECO:0007669"/>
    <property type="project" value="TreeGrafter"/>
</dbReference>
<dbReference type="PANTHER" id="PTHR30026:SF20">
    <property type="entry name" value="OUTER MEMBRANE PROTEIN TOLC"/>
    <property type="match status" value="1"/>
</dbReference>
<dbReference type="GO" id="GO:0015288">
    <property type="term" value="F:porin activity"/>
    <property type="evidence" value="ECO:0007669"/>
    <property type="project" value="TreeGrafter"/>
</dbReference>
<organism evidence="8 9">
    <name type="scientific">Flavobacterium succinicans</name>
    <dbReference type="NCBI Taxonomy" id="29536"/>
    <lineage>
        <taxon>Bacteria</taxon>
        <taxon>Pseudomonadati</taxon>
        <taxon>Bacteroidota</taxon>
        <taxon>Flavobacteriia</taxon>
        <taxon>Flavobacteriales</taxon>
        <taxon>Flavobacteriaceae</taxon>
        <taxon>Flavobacterium</taxon>
    </lineage>
</organism>
<gene>
    <name evidence="8" type="ORF">FLB_16310</name>
</gene>
<keyword evidence="3" id="KW-0813">Transport</keyword>
<dbReference type="GO" id="GO:0009279">
    <property type="term" value="C:cell outer membrane"/>
    <property type="evidence" value="ECO:0007669"/>
    <property type="project" value="UniProtKB-SubCell"/>
</dbReference>
<keyword evidence="4" id="KW-1134">Transmembrane beta strand</keyword>
<evidence type="ECO:0000313" key="9">
    <source>
        <dbReference type="Proteomes" id="UP000093807"/>
    </source>
</evidence>
<evidence type="ECO:0000256" key="4">
    <source>
        <dbReference type="ARBA" id="ARBA00022452"/>
    </source>
</evidence>
<keyword evidence="6" id="KW-0472">Membrane</keyword>
<dbReference type="RefSeq" id="WP_064715440.1">
    <property type="nucleotide sequence ID" value="NZ_JMTM01000046.1"/>
</dbReference>
<dbReference type="InterPro" id="IPR051906">
    <property type="entry name" value="TolC-like"/>
</dbReference>
<evidence type="ECO:0000256" key="1">
    <source>
        <dbReference type="ARBA" id="ARBA00004442"/>
    </source>
</evidence>
<accession>A0A199XR95</accession>